<sequence length="69" mass="8049">FERIFADYRRVRNKPRLKIIDIGCSYGIRADELDVITEAAIAKRDARSPFGARATRSRHFGRTYYSPRT</sequence>
<dbReference type="EMBL" id="JAMYQB010000043">
    <property type="protein sequence ID" value="MER9408336.1"/>
    <property type="molecule type" value="Genomic_DNA"/>
</dbReference>
<proteinExistence type="predicted"/>
<keyword evidence="2" id="KW-1185">Reference proteome</keyword>
<evidence type="ECO:0000313" key="2">
    <source>
        <dbReference type="Proteomes" id="UP001433071"/>
    </source>
</evidence>
<protein>
    <recommendedName>
        <fullName evidence="3">Class I SAM-dependent methyltransferase</fullName>
    </recommendedName>
</protein>
<accession>A0ABV1Z958</accession>
<organism evidence="1 2">
    <name type="scientific">Mesorhizobium caraganae</name>
    <dbReference type="NCBI Taxonomy" id="483206"/>
    <lineage>
        <taxon>Bacteria</taxon>
        <taxon>Pseudomonadati</taxon>
        <taxon>Pseudomonadota</taxon>
        <taxon>Alphaproteobacteria</taxon>
        <taxon>Hyphomicrobiales</taxon>
        <taxon>Phyllobacteriaceae</taxon>
        <taxon>Mesorhizobium</taxon>
    </lineage>
</organism>
<evidence type="ECO:0008006" key="3">
    <source>
        <dbReference type="Google" id="ProtNLM"/>
    </source>
</evidence>
<name>A0ABV1Z958_9HYPH</name>
<evidence type="ECO:0000313" key="1">
    <source>
        <dbReference type="EMBL" id="MER9408336.1"/>
    </source>
</evidence>
<comment type="caution">
    <text evidence="1">The sequence shown here is derived from an EMBL/GenBank/DDBJ whole genome shotgun (WGS) entry which is preliminary data.</text>
</comment>
<dbReference type="Proteomes" id="UP001433071">
    <property type="component" value="Unassembled WGS sequence"/>
</dbReference>
<reference evidence="1 2" key="1">
    <citation type="journal article" date="2024" name="Proc. Natl. Acad. Sci. U.S.A.">
        <title>The evolutionary genomics of adaptation to stress in wild rhizobium bacteria.</title>
        <authorList>
            <person name="Kehlet-Delgado H."/>
            <person name="Montoya A.P."/>
            <person name="Jensen K.T."/>
            <person name="Wendlandt C.E."/>
            <person name="Dexheimer C."/>
            <person name="Roberts M."/>
            <person name="Torres Martinez L."/>
            <person name="Friesen M.L."/>
            <person name="Griffitts J.S."/>
            <person name="Porter S.S."/>
        </authorList>
    </citation>
    <scope>NUCLEOTIDE SEQUENCE [LARGE SCALE GENOMIC DNA]</scope>
    <source>
        <strain evidence="1 2">M0641</strain>
    </source>
</reference>
<feature type="non-terminal residue" evidence="1">
    <location>
        <position position="1"/>
    </location>
</feature>
<gene>
    <name evidence="1" type="ORF">NKI36_30575</name>
</gene>